<evidence type="ECO:0000256" key="2">
    <source>
        <dbReference type="ARBA" id="ARBA00022525"/>
    </source>
</evidence>
<reference evidence="6" key="2">
    <citation type="submission" date="2025-08" db="UniProtKB">
        <authorList>
            <consortium name="RefSeq"/>
        </authorList>
    </citation>
    <scope>IDENTIFICATION</scope>
    <source>
        <tissue evidence="6">Leaf</tissue>
    </source>
</reference>
<keyword evidence="5" id="KW-1185">Reference proteome</keyword>
<dbReference type="GO" id="GO:0010227">
    <property type="term" value="P:floral organ abscission"/>
    <property type="evidence" value="ECO:0007669"/>
    <property type="project" value="InterPro"/>
</dbReference>
<evidence type="ECO:0000313" key="6">
    <source>
        <dbReference type="RefSeq" id="XP_018490438.1"/>
    </source>
</evidence>
<dbReference type="Proteomes" id="UP000504610">
    <property type="component" value="Chromosome 5"/>
</dbReference>
<dbReference type="PANTHER" id="PTHR33599">
    <property type="entry name" value="PROTEIN IDA-LIKE 5"/>
    <property type="match status" value="1"/>
</dbReference>
<sequence>MVTTHQYYWMKRLSINPQALLLLLFFCFFFIHHCDASRALSPSSVFYINPNNDHKKKTMRRDHFLGFFPRHFPVPASGPSRKHNDIGLQALLSP</sequence>
<comment type="subcellular location">
    <subcellularLocation>
        <location evidence="1">Secreted</location>
        <location evidence="1">Extracellular space</location>
    </subcellularLocation>
</comment>
<evidence type="ECO:0000313" key="5">
    <source>
        <dbReference type="Proteomes" id="UP000504610"/>
    </source>
</evidence>
<organism evidence="5 6">
    <name type="scientific">Raphanus sativus</name>
    <name type="common">Radish</name>
    <name type="synonym">Raphanus raphanistrum var. sativus</name>
    <dbReference type="NCBI Taxonomy" id="3726"/>
    <lineage>
        <taxon>Eukaryota</taxon>
        <taxon>Viridiplantae</taxon>
        <taxon>Streptophyta</taxon>
        <taxon>Embryophyta</taxon>
        <taxon>Tracheophyta</taxon>
        <taxon>Spermatophyta</taxon>
        <taxon>Magnoliopsida</taxon>
        <taxon>eudicotyledons</taxon>
        <taxon>Gunneridae</taxon>
        <taxon>Pentapetalae</taxon>
        <taxon>rosids</taxon>
        <taxon>malvids</taxon>
        <taxon>Brassicales</taxon>
        <taxon>Brassicaceae</taxon>
        <taxon>Brassiceae</taxon>
        <taxon>Raphanus</taxon>
    </lineage>
</organism>
<name>A0A6J0P3C1_RAPSA</name>
<feature type="signal peptide" evidence="4">
    <location>
        <begin position="1"/>
        <end position="36"/>
    </location>
</feature>
<dbReference type="GeneID" id="108861110"/>
<reference evidence="5" key="1">
    <citation type="journal article" date="2019" name="Database">
        <title>The radish genome database (RadishGD): an integrated information resource for radish genomics.</title>
        <authorList>
            <person name="Yu H.J."/>
            <person name="Baek S."/>
            <person name="Lee Y.J."/>
            <person name="Cho A."/>
            <person name="Mun J.H."/>
        </authorList>
    </citation>
    <scope>NUCLEOTIDE SEQUENCE [LARGE SCALE GENOMIC DNA]</scope>
    <source>
        <strain evidence="5">cv. WK10039</strain>
    </source>
</reference>
<proteinExistence type="predicted"/>
<accession>A0A6J0P3C1</accession>
<keyword evidence="2" id="KW-0964">Secreted</keyword>
<protein>
    <submittedName>
        <fullName evidence="6">Protein IDA-LIKE 4-like</fullName>
    </submittedName>
</protein>
<dbReference type="GO" id="GO:0005576">
    <property type="term" value="C:extracellular region"/>
    <property type="evidence" value="ECO:0007669"/>
    <property type="project" value="UniProtKB-SubCell"/>
</dbReference>
<dbReference type="AlphaFoldDB" id="A0A6J0P3C1"/>
<dbReference type="OrthoDB" id="1079498at2759"/>
<evidence type="ECO:0000256" key="3">
    <source>
        <dbReference type="ARBA" id="ARBA00022729"/>
    </source>
</evidence>
<evidence type="ECO:0000256" key="1">
    <source>
        <dbReference type="ARBA" id="ARBA00004239"/>
    </source>
</evidence>
<dbReference type="InterPro" id="IPR039639">
    <property type="entry name" value="IDA-like"/>
</dbReference>
<dbReference type="KEGG" id="rsz:108861110"/>
<dbReference type="RefSeq" id="XP_018490438.1">
    <property type="nucleotide sequence ID" value="XM_018634936.2"/>
</dbReference>
<keyword evidence="3 4" id="KW-0732">Signal</keyword>
<feature type="chain" id="PRO_5027065393" evidence="4">
    <location>
        <begin position="37"/>
        <end position="94"/>
    </location>
</feature>
<evidence type="ECO:0000256" key="4">
    <source>
        <dbReference type="SAM" id="SignalP"/>
    </source>
</evidence>
<dbReference type="PANTHER" id="PTHR33599:SF14">
    <property type="entry name" value="PROTEIN IDA-LIKE 4"/>
    <property type="match status" value="1"/>
</dbReference>
<gene>
    <name evidence="6" type="primary">LOC108861110</name>
</gene>